<accession>A0A914Z0L4</accession>
<evidence type="ECO:0000313" key="1">
    <source>
        <dbReference type="Proteomes" id="UP000887577"/>
    </source>
</evidence>
<dbReference type="AlphaFoldDB" id="A0A914Z0L4"/>
<name>A0A914Z0L4_9BILA</name>
<sequence>MPIKYDIYFELFSATKELNYRFIGLVGRQRERLVKADFVSDEQLHAQFQGDEILQALIHPSVAHNTVADETRYRGPKSMIQDKYWPLRVINHIGEKDWTFIVGTRSIAVS</sequence>
<proteinExistence type="predicted"/>
<reference evidence="2" key="1">
    <citation type="submission" date="2022-11" db="UniProtKB">
        <authorList>
            <consortium name="WormBaseParasite"/>
        </authorList>
    </citation>
    <scope>IDENTIFICATION</scope>
</reference>
<organism evidence="1 2">
    <name type="scientific">Panagrolaimus superbus</name>
    <dbReference type="NCBI Taxonomy" id="310955"/>
    <lineage>
        <taxon>Eukaryota</taxon>
        <taxon>Metazoa</taxon>
        <taxon>Ecdysozoa</taxon>
        <taxon>Nematoda</taxon>
        <taxon>Chromadorea</taxon>
        <taxon>Rhabditida</taxon>
        <taxon>Tylenchina</taxon>
        <taxon>Panagrolaimomorpha</taxon>
        <taxon>Panagrolaimoidea</taxon>
        <taxon>Panagrolaimidae</taxon>
        <taxon>Panagrolaimus</taxon>
    </lineage>
</organism>
<dbReference type="Proteomes" id="UP000887577">
    <property type="component" value="Unplaced"/>
</dbReference>
<protein>
    <submittedName>
        <fullName evidence="2">Uncharacterized protein</fullName>
    </submittedName>
</protein>
<dbReference type="WBParaSite" id="PSU_v2.g5424.t1">
    <property type="protein sequence ID" value="PSU_v2.g5424.t1"/>
    <property type="gene ID" value="PSU_v2.g5424"/>
</dbReference>
<evidence type="ECO:0000313" key="2">
    <source>
        <dbReference type="WBParaSite" id="PSU_v2.g5424.t1"/>
    </source>
</evidence>
<keyword evidence="1" id="KW-1185">Reference proteome</keyword>